<dbReference type="SUPFAM" id="SSF50475">
    <property type="entry name" value="FMN-binding split barrel"/>
    <property type="match status" value="1"/>
</dbReference>
<accession>A0A919MJF5</accession>
<sequence>MTAPAPRPAAVRKAGVLAALTAPVADVWVATAAGGVPYLVPLTLAWVRERILLATDGRSRTAANLAATGTARLALGGTRDVVMIDAVLEATHPVAAAPPWVGEGYAATADWDPRASGGTLVYLVLRPQRVQAWREENELKGRTMMRDGAWLV</sequence>
<dbReference type="Gene3D" id="2.30.110.10">
    <property type="entry name" value="Electron Transport, Fmn-binding Protein, Chain A"/>
    <property type="match status" value="1"/>
</dbReference>
<proteinExistence type="predicted"/>
<dbReference type="RefSeq" id="WP_203762681.1">
    <property type="nucleotide sequence ID" value="NZ_BAAAYJ010000014.1"/>
</dbReference>
<dbReference type="EMBL" id="BOMQ01000004">
    <property type="protein sequence ID" value="GIE46582.1"/>
    <property type="molecule type" value="Genomic_DNA"/>
</dbReference>
<evidence type="ECO:0008006" key="3">
    <source>
        <dbReference type="Google" id="ProtNLM"/>
    </source>
</evidence>
<dbReference type="AlphaFoldDB" id="A0A919MJF5"/>
<protein>
    <recommendedName>
        <fullName evidence="3">Pyridoxamine 5'-phosphate oxidase</fullName>
    </recommendedName>
</protein>
<name>A0A919MJF5_9ACTN</name>
<organism evidence="1 2">
    <name type="scientific">Actinoplanes nipponensis</name>
    <dbReference type="NCBI Taxonomy" id="135950"/>
    <lineage>
        <taxon>Bacteria</taxon>
        <taxon>Bacillati</taxon>
        <taxon>Actinomycetota</taxon>
        <taxon>Actinomycetes</taxon>
        <taxon>Micromonosporales</taxon>
        <taxon>Micromonosporaceae</taxon>
        <taxon>Actinoplanes</taxon>
    </lineage>
</organism>
<dbReference type="InterPro" id="IPR012349">
    <property type="entry name" value="Split_barrel_FMN-bd"/>
</dbReference>
<evidence type="ECO:0000313" key="1">
    <source>
        <dbReference type="EMBL" id="GIE46582.1"/>
    </source>
</evidence>
<comment type="caution">
    <text evidence="1">The sequence shown here is derived from an EMBL/GenBank/DDBJ whole genome shotgun (WGS) entry which is preliminary data.</text>
</comment>
<dbReference type="Proteomes" id="UP000647172">
    <property type="component" value="Unassembled WGS sequence"/>
</dbReference>
<gene>
    <name evidence="1" type="ORF">Ani05nite_01160</name>
</gene>
<reference evidence="1" key="1">
    <citation type="submission" date="2021-01" db="EMBL/GenBank/DDBJ databases">
        <title>Whole genome shotgun sequence of Actinoplanes nipponensis NBRC 14063.</title>
        <authorList>
            <person name="Komaki H."/>
            <person name="Tamura T."/>
        </authorList>
    </citation>
    <scope>NUCLEOTIDE SEQUENCE</scope>
    <source>
        <strain evidence="1">NBRC 14063</strain>
    </source>
</reference>
<evidence type="ECO:0000313" key="2">
    <source>
        <dbReference type="Proteomes" id="UP000647172"/>
    </source>
</evidence>
<keyword evidence="2" id="KW-1185">Reference proteome</keyword>